<dbReference type="Proteomes" id="UP000594638">
    <property type="component" value="Unassembled WGS sequence"/>
</dbReference>
<dbReference type="PANTHER" id="PTHR34466:SF1">
    <property type="entry name" value="OS06G0609800 PROTEIN"/>
    <property type="match status" value="1"/>
</dbReference>
<feature type="compositionally biased region" description="Low complexity" evidence="2">
    <location>
        <begin position="134"/>
        <end position="153"/>
    </location>
</feature>
<name>A0A8S0THT3_OLEEU</name>
<reference evidence="3 4" key="1">
    <citation type="submission" date="2019-12" db="EMBL/GenBank/DDBJ databases">
        <authorList>
            <person name="Alioto T."/>
            <person name="Alioto T."/>
            <person name="Gomez Garrido J."/>
        </authorList>
    </citation>
    <scope>NUCLEOTIDE SEQUENCE [LARGE SCALE GENOMIC DNA]</scope>
</reference>
<evidence type="ECO:0000256" key="1">
    <source>
        <dbReference type="SAM" id="Coils"/>
    </source>
</evidence>
<dbReference type="Gramene" id="OE9A121708T1">
    <property type="protein sequence ID" value="OE9A121708C1"/>
    <property type="gene ID" value="OE9A121708"/>
</dbReference>
<dbReference type="EMBL" id="CACTIH010005898">
    <property type="protein sequence ID" value="CAA3002940.1"/>
    <property type="molecule type" value="Genomic_DNA"/>
</dbReference>
<comment type="caution">
    <text evidence="3">The sequence shown here is derived from an EMBL/GenBank/DDBJ whole genome shotgun (WGS) entry which is preliminary data.</text>
</comment>
<gene>
    <name evidence="3" type="ORF">OLEA9_A121708</name>
</gene>
<evidence type="ECO:0000313" key="3">
    <source>
        <dbReference type="EMBL" id="CAA3002940.1"/>
    </source>
</evidence>
<dbReference type="OrthoDB" id="1911931at2759"/>
<feature type="coiled-coil region" evidence="1">
    <location>
        <begin position="249"/>
        <end position="276"/>
    </location>
</feature>
<evidence type="ECO:0000256" key="2">
    <source>
        <dbReference type="SAM" id="MobiDB-lite"/>
    </source>
</evidence>
<proteinExistence type="predicted"/>
<keyword evidence="1" id="KW-0175">Coiled coil</keyword>
<organism evidence="3 4">
    <name type="scientific">Olea europaea subsp. europaea</name>
    <dbReference type="NCBI Taxonomy" id="158383"/>
    <lineage>
        <taxon>Eukaryota</taxon>
        <taxon>Viridiplantae</taxon>
        <taxon>Streptophyta</taxon>
        <taxon>Embryophyta</taxon>
        <taxon>Tracheophyta</taxon>
        <taxon>Spermatophyta</taxon>
        <taxon>Magnoliopsida</taxon>
        <taxon>eudicotyledons</taxon>
        <taxon>Gunneridae</taxon>
        <taxon>Pentapetalae</taxon>
        <taxon>asterids</taxon>
        <taxon>lamiids</taxon>
        <taxon>Lamiales</taxon>
        <taxon>Oleaceae</taxon>
        <taxon>Oleeae</taxon>
        <taxon>Olea</taxon>
    </lineage>
</organism>
<feature type="region of interest" description="Disordered" evidence="2">
    <location>
        <begin position="337"/>
        <end position="358"/>
    </location>
</feature>
<feature type="region of interest" description="Disordered" evidence="2">
    <location>
        <begin position="89"/>
        <end position="209"/>
    </location>
</feature>
<feature type="compositionally biased region" description="Polar residues" evidence="2">
    <location>
        <begin position="177"/>
        <end position="208"/>
    </location>
</feature>
<dbReference type="PANTHER" id="PTHR34466">
    <property type="entry name" value="OS11G0129800 PROTEIN"/>
    <property type="match status" value="1"/>
</dbReference>
<keyword evidence="4" id="KW-1185">Reference proteome</keyword>
<evidence type="ECO:0000313" key="4">
    <source>
        <dbReference type="Proteomes" id="UP000594638"/>
    </source>
</evidence>
<accession>A0A8S0THT3</accession>
<feature type="compositionally biased region" description="Low complexity" evidence="2">
    <location>
        <begin position="1"/>
        <end position="14"/>
    </location>
</feature>
<protein>
    <submittedName>
        <fullName evidence="3">Uncharacterized protein</fullName>
    </submittedName>
</protein>
<feature type="compositionally biased region" description="Low complexity" evidence="2">
    <location>
        <begin position="23"/>
        <end position="43"/>
    </location>
</feature>
<sequence>MATSSFKSTTKRTTIGSSSEDAGSNSGQSLRRSRSLSRFSRQLSPEETPEYIKNAPRGKFVNTDRGSATFTEISLDDLAVELFSNESDWSADREGEGRGGGFESEIRRWASDTASSSRRRGRSVSRSCGSDLENVVSNGASSKNVNSSKVASGRSRSLSVARYQISDSENAPHHSRNSSNHASTKGLNGRNNLMNLSKKSTASSNQPLGSDLSLLHDVYSGIRRNQVVLSGDCSQSENPEFVQDFSSIREKYAATLEQSEKRKQNLLAEILLEEQRSQDLSKIIRELLPDSKSAAIAVKPSRSGKRSSDRSRMTKRLTEKAEKYFEDFISNVEDTDISSFDGERSDGSSTLGGTTRARDITVGEAKSYQSPAGSSCPVEMEGVVLPWLQWVTSDDCSLSGKDKMQAPDTPETLLLDSKMDKNSFQDLSSHSTSTHGSWSRRVFDCSLSSRDESKGKSRLSCQPSYFDMEEYVKLQKNDELLFEMYKEQKRINAGGLLLCANVL</sequence>
<feature type="region of interest" description="Disordered" evidence="2">
    <location>
        <begin position="1"/>
        <end position="63"/>
    </location>
</feature>
<dbReference type="AlphaFoldDB" id="A0A8S0THT3"/>